<reference evidence="1 2" key="1">
    <citation type="submission" date="2024-06" db="EMBL/GenBank/DDBJ databases">
        <title>The Natural Products Discovery Center: Release of the First 8490 Sequenced Strains for Exploring Actinobacteria Biosynthetic Diversity.</title>
        <authorList>
            <person name="Kalkreuter E."/>
            <person name="Kautsar S.A."/>
            <person name="Yang D."/>
            <person name="Bader C.D."/>
            <person name="Teijaro C.N."/>
            <person name="Fluegel L."/>
            <person name="Davis C.M."/>
            <person name="Simpson J.R."/>
            <person name="Lauterbach L."/>
            <person name="Steele A.D."/>
            <person name="Gui C."/>
            <person name="Meng S."/>
            <person name="Li G."/>
            <person name="Viehrig K."/>
            <person name="Ye F."/>
            <person name="Su P."/>
            <person name="Kiefer A.F."/>
            <person name="Nichols A."/>
            <person name="Cepeda A.J."/>
            <person name="Yan W."/>
            <person name="Fan B."/>
            <person name="Jiang Y."/>
            <person name="Adhikari A."/>
            <person name="Zheng C.-J."/>
            <person name="Schuster L."/>
            <person name="Cowan T.M."/>
            <person name="Smanski M.J."/>
            <person name="Chevrette M.G."/>
            <person name="De Carvalho L.P.S."/>
            <person name="Shen B."/>
        </authorList>
    </citation>
    <scope>NUCLEOTIDE SEQUENCE [LARGE SCALE GENOMIC DNA]</scope>
    <source>
        <strain evidence="1 2">NPDC000634</strain>
    </source>
</reference>
<proteinExistence type="predicted"/>
<sequence length="43" mass="4501">MTAGPNAPLFPVLSGWCFALAGVSQALRSDRVTVLAAAVNEWL</sequence>
<keyword evidence="2" id="KW-1185">Reference proteome</keyword>
<dbReference type="RefSeq" id="WP_279634688.1">
    <property type="nucleotide sequence ID" value="NZ_MUBM01000113.1"/>
</dbReference>
<protein>
    <submittedName>
        <fullName evidence="1">Uncharacterized protein</fullName>
    </submittedName>
</protein>
<gene>
    <name evidence="1" type="ORF">ABT317_29350</name>
</gene>
<dbReference type="Proteomes" id="UP001458415">
    <property type="component" value="Unassembled WGS sequence"/>
</dbReference>
<evidence type="ECO:0000313" key="1">
    <source>
        <dbReference type="EMBL" id="MER6980968.1"/>
    </source>
</evidence>
<accession>A0ABV1W9U5</accession>
<dbReference type="EMBL" id="JBEPCU010000661">
    <property type="protein sequence ID" value="MER6980968.1"/>
    <property type="molecule type" value="Genomic_DNA"/>
</dbReference>
<organism evidence="1 2">
    <name type="scientific">Streptomyces carpinensis</name>
    <dbReference type="NCBI Taxonomy" id="66369"/>
    <lineage>
        <taxon>Bacteria</taxon>
        <taxon>Bacillati</taxon>
        <taxon>Actinomycetota</taxon>
        <taxon>Actinomycetes</taxon>
        <taxon>Kitasatosporales</taxon>
        <taxon>Streptomycetaceae</taxon>
        <taxon>Streptomyces</taxon>
    </lineage>
</organism>
<evidence type="ECO:0000313" key="2">
    <source>
        <dbReference type="Proteomes" id="UP001458415"/>
    </source>
</evidence>
<name>A0ABV1W9U5_9ACTN</name>
<comment type="caution">
    <text evidence="1">The sequence shown here is derived from an EMBL/GenBank/DDBJ whole genome shotgun (WGS) entry which is preliminary data.</text>
</comment>